<feature type="binding site" evidence="8">
    <location>
        <position position="268"/>
    </location>
    <ligand>
        <name>Mg(2+)</name>
        <dbReference type="ChEBI" id="CHEBI:18420"/>
        <label>2</label>
    </ligand>
</feature>
<evidence type="ECO:0000256" key="1">
    <source>
        <dbReference type="ARBA" id="ARBA00022490"/>
    </source>
</evidence>
<feature type="active site" description="Proton acceptor" evidence="8">
    <location>
        <position position="95"/>
    </location>
</feature>
<feature type="binding site" evidence="8">
    <location>
        <position position="530"/>
    </location>
    <ligand>
        <name>ATP</name>
        <dbReference type="ChEBI" id="CHEBI:30616"/>
    </ligand>
</feature>
<dbReference type="RefSeq" id="WP_377799649.1">
    <property type="nucleotide sequence ID" value="NZ_JBHSLW010000028.1"/>
</dbReference>
<reference evidence="13" key="1">
    <citation type="journal article" date="2019" name="Int. J. Syst. Evol. Microbiol.">
        <title>The Global Catalogue of Microorganisms (GCM) 10K type strain sequencing project: providing services to taxonomists for standard genome sequencing and annotation.</title>
        <authorList>
            <consortium name="The Broad Institute Genomics Platform"/>
            <consortium name="The Broad Institute Genome Sequencing Center for Infectious Disease"/>
            <person name="Wu L."/>
            <person name="Ma J."/>
        </authorList>
    </citation>
    <scope>NUCLEOTIDE SEQUENCE [LARGE SCALE GENOMIC DNA]</scope>
    <source>
        <strain evidence="13">NCAIM B.01391</strain>
    </source>
</reference>
<dbReference type="NCBIfam" id="NF002290">
    <property type="entry name" value="PRK01213.1"/>
    <property type="match status" value="1"/>
</dbReference>
<feature type="domain" description="PurM-like N-terminal" evidence="9">
    <location>
        <begin position="74"/>
        <end position="188"/>
    </location>
</feature>
<feature type="domain" description="Phosphoribosylformylglycinamidine synthase linker" evidence="11">
    <location>
        <begin position="15"/>
        <end position="53"/>
    </location>
</feature>
<protein>
    <recommendedName>
        <fullName evidence="8">Phosphoribosylformylglycinamidine synthase subunit PurL</fullName>
        <shortName evidence="8">FGAM synthase</shortName>
        <ecNumber evidence="8">6.3.5.3</ecNumber>
    </recommendedName>
    <alternativeName>
        <fullName evidence="8">Formylglycinamide ribonucleotide amidotransferase subunit II</fullName>
        <shortName evidence="8">FGAR amidotransferase II</shortName>
        <shortName evidence="8">FGAR-AT II</shortName>
    </alternativeName>
    <alternativeName>
        <fullName evidence="8">Glutamine amidotransferase PurL</fullName>
    </alternativeName>
    <alternativeName>
        <fullName evidence="8">Phosphoribosylformylglycinamidine synthase subunit II</fullName>
    </alternativeName>
</protein>
<feature type="binding site" evidence="8">
    <location>
        <position position="52"/>
    </location>
    <ligand>
        <name>ATP</name>
        <dbReference type="ChEBI" id="CHEBI:30616"/>
    </ligand>
</feature>
<evidence type="ECO:0000256" key="5">
    <source>
        <dbReference type="ARBA" id="ARBA00022755"/>
    </source>
</evidence>
<evidence type="ECO:0000256" key="6">
    <source>
        <dbReference type="ARBA" id="ARBA00022840"/>
    </source>
</evidence>
<feature type="binding site" evidence="8">
    <location>
        <position position="533"/>
    </location>
    <ligand>
        <name>substrate</name>
    </ligand>
</feature>
<dbReference type="InterPro" id="IPR036676">
    <property type="entry name" value="PurM-like_C_sf"/>
</dbReference>
<comment type="pathway">
    <text evidence="8">Purine metabolism; IMP biosynthesis via de novo pathway; 5-amino-1-(5-phospho-D-ribosyl)imidazole from N(2)-formyl-N(1)-(5-phospho-D-ribosyl)glycinamide: step 1/2.</text>
</comment>
<evidence type="ECO:0000313" key="12">
    <source>
        <dbReference type="EMBL" id="MFC5421315.1"/>
    </source>
</evidence>
<keyword evidence="5 8" id="KW-0658">Purine biosynthesis</keyword>
<feature type="active site" evidence="8">
    <location>
        <position position="49"/>
    </location>
</feature>
<evidence type="ECO:0000256" key="7">
    <source>
        <dbReference type="ARBA" id="ARBA00022842"/>
    </source>
</evidence>
<keyword evidence="2 8" id="KW-0436">Ligase</keyword>
<dbReference type="GO" id="GO:0004642">
    <property type="term" value="F:phosphoribosylformylglycinamidine synthase activity"/>
    <property type="evidence" value="ECO:0007669"/>
    <property type="project" value="UniProtKB-EC"/>
</dbReference>
<gene>
    <name evidence="8 12" type="primary">purL</name>
    <name evidence="12" type="ORF">ACFPOB_17300</name>
</gene>
<dbReference type="EMBL" id="JBHSLW010000028">
    <property type="protein sequence ID" value="MFC5421315.1"/>
    <property type="molecule type" value="Genomic_DNA"/>
</dbReference>
<dbReference type="NCBIfam" id="TIGR01736">
    <property type="entry name" value="FGAM_synth_II"/>
    <property type="match status" value="1"/>
</dbReference>
<dbReference type="InterPro" id="IPR036921">
    <property type="entry name" value="PurM-like_N_sf"/>
</dbReference>
<dbReference type="SUPFAM" id="SSF56042">
    <property type="entry name" value="PurM C-terminal domain-like"/>
    <property type="match status" value="2"/>
</dbReference>
<comment type="similarity">
    <text evidence="8">Belongs to the FGAMS family.</text>
</comment>
<sequence>MIPNDIKITPQLVAEHGLKPDEYQRFLHLIGREPSITELGIVSAMWNEHCSYKSSKIHLKTLPTKAPWVIQGPGENAGVIDIGDGLAVVFKMESHNHPSFIEPYQGATTGVGGILRDVFTMGARPIAVLDALRFGDPSHPKTRHLVSGVVAGIGGYGNSFGVPNVGGATGFHRRYDGNILVNAMAVGLAKADEIFYAKASGVGKAIVYLGSKTGRDGIHGATMASAAFDEGAEEKRPTVQVGDPFAEKLLLEACLEIMAAGHVDAIQDMGAAGLTCSAVEMGAKGDLGVELDLNAVPCREAQMSAYEMMLSESQERMLMVIKPGHEEPAEAIFRKWGLDFAVVGKTTDTLRFVVKHDGETMADLPIKELGDEAPEYDRPWVETPKRPVVEAASVTPPMSNAGALLALVGSPDLSSKRWIYEQYDTLILGNSAVTPGGDAGIVRIEDGPKGLAMTTDVTPRYCEADPFEGGKQAVAEAWRNLTAVGATPLAITDNLNFGNPERPEVMGQLVGCIRGIGEACRALDFPVVSGNVSLYNETNGVSILPTPTIGGVGVLTDVTKHATVGFKAEGEAIVLIGETKGWLGQSAYLATVCGREEGAPPPVDLAVERRNGEFVRSLITAGRLSACHDLSDGGLAVALAEMAMAKGIGATIAALPAGPAHAVLFGEDQGRYLLSLPAGAAEAVVAEAKAAGVPAQIVGKTGGSELILPGEVAVSVAALSKTHESWLPDYMAGKAA</sequence>
<feature type="binding site" evidence="8">
    <location>
        <position position="493"/>
    </location>
    <ligand>
        <name>ATP</name>
        <dbReference type="ChEBI" id="CHEBI:30616"/>
    </ligand>
</feature>
<feature type="domain" description="PurM-like C-terminal" evidence="10">
    <location>
        <begin position="569"/>
        <end position="704"/>
    </location>
</feature>
<feature type="domain" description="PurM-like C-terminal" evidence="10">
    <location>
        <begin position="202"/>
        <end position="355"/>
    </location>
</feature>
<evidence type="ECO:0000256" key="2">
    <source>
        <dbReference type="ARBA" id="ARBA00022598"/>
    </source>
</evidence>
<name>A0ABW0IZR3_9HYPH</name>
<dbReference type="CDD" id="cd02203">
    <property type="entry name" value="PurL_repeat1"/>
    <property type="match status" value="1"/>
</dbReference>
<dbReference type="EC" id="6.3.5.3" evidence="8"/>
<dbReference type="Proteomes" id="UP001596053">
    <property type="component" value="Unassembled WGS sequence"/>
</dbReference>
<evidence type="ECO:0000259" key="11">
    <source>
        <dbReference type="Pfam" id="PF18072"/>
    </source>
</evidence>
<feature type="binding site" evidence="8">
    <location>
        <position position="116"/>
    </location>
    <ligand>
        <name>substrate</name>
    </ligand>
</feature>
<feature type="binding site" evidence="8">
    <location>
        <position position="240"/>
    </location>
    <ligand>
        <name>substrate</name>
    </ligand>
</feature>
<evidence type="ECO:0000259" key="9">
    <source>
        <dbReference type="Pfam" id="PF00586"/>
    </source>
</evidence>
<proteinExistence type="inferred from homology"/>
<comment type="function">
    <text evidence="8">Part of the phosphoribosylformylglycinamidine synthase complex involved in the purines biosynthetic pathway. Catalyzes the ATP-dependent conversion of formylglycinamide ribonucleotide (FGAR) and glutamine to yield formylglycinamidine ribonucleotide (FGAM) and glutamate. The FGAM synthase complex is composed of three subunits. PurQ produces an ammonia molecule by converting glutamine to glutamate. PurL transfers the ammonia molecule to FGAR to form FGAM in an ATP-dependent manner. PurS interacts with PurQ and PurL and is thought to assist in the transfer of the ammonia molecule from PurQ to PurL.</text>
</comment>
<dbReference type="InterPro" id="IPR010074">
    <property type="entry name" value="PRibForGlyAmidine_synth_PurL"/>
</dbReference>
<comment type="caution">
    <text evidence="12">The sequence shown here is derived from an EMBL/GenBank/DDBJ whole genome shotgun (WGS) entry which is preliminary data.</text>
</comment>
<keyword evidence="3 8" id="KW-0479">Metal-binding</keyword>
<feature type="binding site" evidence="8">
    <location>
        <begin position="312"/>
        <end position="314"/>
    </location>
    <ligand>
        <name>substrate</name>
    </ligand>
</feature>
<feature type="binding site" evidence="8">
    <location>
        <position position="91"/>
    </location>
    <ligand>
        <name>ATP</name>
        <dbReference type="ChEBI" id="CHEBI:30616"/>
    </ligand>
</feature>
<keyword evidence="4 8" id="KW-0547">Nucleotide-binding</keyword>
<feature type="binding site" evidence="8">
    <location>
        <begin position="94"/>
        <end position="97"/>
    </location>
    <ligand>
        <name>substrate</name>
    </ligand>
</feature>
<keyword evidence="7 8" id="KW-0460">Magnesium</keyword>
<dbReference type="PIRSF" id="PIRSF001587">
    <property type="entry name" value="FGAM_synthase_II"/>
    <property type="match status" value="1"/>
</dbReference>
<comment type="subunit">
    <text evidence="8">Monomer. Part of the FGAM synthase complex composed of 1 PurL, 1 PurQ and 2 PurS subunits.</text>
</comment>
<dbReference type="InterPro" id="IPR010918">
    <property type="entry name" value="PurM-like_C_dom"/>
</dbReference>
<dbReference type="PANTHER" id="PTHR43555:SF1">
    <property type="entry name" value="PHOSPHORIBOSYLFORMYLGLYCINAMIDINE SYNTHASE SUBUNIT PURL"/>
    <property type="match status" value="1"/>
</dbReference>
<dbReference type="InterPro" id="IPR016188">
    <property type="entry name" value="PurM-like_N"/>
</dbReference>
<evidence type="ECO:0000256" key="8">
    <source>
        <dbReference type="HAMAP-Rule" id="MF_00420"/>
    </source>
</evidence>
<feature type="domain" description="PurM-like N-terminal" evidence="9">
    <location>
        <begin position="436"/>
        <end position="554"/>
    </location>
</feature>
<dbReference type="Pfam" id="PF02769">
    <property type="entry name" value="AIRS_C"/>
    <property type="match status" value="2"/>
</dbReference>
<dbReference type="Pfam" id="PF00586">
    <property type="entry name" value="AIRS"/>
    <property type="match status" value="2"/>
</dbReference>
<feature type="binding site" evidence="8">
    <location>
        <position position="117"/>
    </location>
    <ligand>
        <name>Mg(2+)</name>
        <dbReference type="ChEBI" id="CHEBI:18420"/>
        <label>2</label>
    </ligand>
</feature>
<evidence type="ECO:0000256" key="4">
    <source>
        <dbReference type="ARBA" id="ARBA00022741"/>
    </source>
</evidence>
<comment type="subcellular location">
    <subcellularLocation>
        <location evidence="8">Cytoplasm</location>
    </subcellularLocation>
</comment>
<dbReference type="InterPro" id="IPR041609">
    <property type="entry name" value="PurL_linker"/>
</dbReference>
<feature type="binding site" evidence="8">
    <location>
        <position position="93"/>
    </location>
    <ligand>
        <name>Mg(2+)</name>
        <dbReference type="ChEBI" id="CHEBI:18420"/>
        <label>1</label>
    </ligand>
</feature>
<dbReference type="Gene3D" id="3.30.1330.10">
    <property type="entry name" value="PurM-like, N-terminal domain"/>
    <property type="match status" value="2"/>
</dbReference>
<evidence type="ECO:0000256" key="3">
    <source>
        <dbReference type="ARBA" id="ARBA00022723"/>
    </source>
</evidence>
<accession>A0ABW0IZR3</accession>
<keyword evidence="13" id="KW-1185">Reference proteome</keyword>
<evidence type="ECO:0000259" key="10">
    <source>
        <dbReference type="Pfam" id="PF02769"/>
    </source>
</evidence>
<comment type="catalytic activity">
    <reaction evidence="8">
        <text>N(2)-formyl-N(1)-(5-phospho-beta-D-ribosyl)glycinamide + L-glutamine + ATP + H2O = 2-formamido-N(1)-(5-O-phospho-beta-D-ribosyl)acetamidine + L-glutamate + ADP + phosphate + H(+)</text>
        <dbReference type="Rhea" id="RHEA:17129"/>
        <dbReference type="ChEBI" id="CHEBI:15377"/>
        <dbReference type="ChEBI" id="CHEBI:15378"/>
        <dbReference type="ChEBI" id="CHEBI:29985"/>
        <dbReference type="ChEBI" id="CHEBI:30616"/>
        <dbReference type="ChEBI" id="CHEBI:43474"/>
        <dbReference type="ChEBI" id="CHEBI:58359"/>
        <dbReference type="ChEBI" id="CHEBI:147286"/>
        <dbReference type="ChEBI" id="CHEBI:147287"/>
        <dbReference type="ChEBI" id="CHEBI:456216"/>
        <dbReference type="EC" id="6.3.5.3"/>
    </reaction>
</comment>
<dbReference type="CDD" id="cd02204">
    <property type="entry name" value="PurL_repeat2"/>
    <property type="match status" value="1"/>
</dbReference>
<feature type="binding site" evidence="8">
    <location>
        <position position="531"/>
    </location>
    <ligand>
        <name>Mg(2+)</name>
        <dbReference type="ChEBI" id="CHEBI:18420"/>
        <label>1</label>
    </ligand>
</feature>
<dbReference type="Gene3D" id="3.90.650.10">
    <property type="entry name" value="PurM-like C-terminal domain"/>
    <property type="match status" value="2"/>
</dbReference>
<dbReference type="Pfam" id="PF18072">
    <property type="entry name" value="FGAR-AT_linker"/>
    <property type="match status" value="1"/>
</dbReference>
<dbReference type="SUPFAM" id="SSF55326">
    <property type="entry name" value="PurM N-terminal domain-like"/>
    <property type="match status" value="2"/>
</dbReference>
<keyword evidence="1 8" id="KW-0963">Cytoplasm</keyword>
<dbReference type="PANTHER" id="PTHR43555">
    <property type="entry name" value="PHOSPHORIBOSYLFORMYLGLYCINAMIDINE SYNTHASE SUBUNIT PURL"/>
    <property type="match status" value="1"/>
</dbReference>
<keyword evidence="6 8" id="KW-0067">ATP-binding</keyword>
<evidence type="ECO:0000313" key="13">
    <source>
        <dbReference type="Proteomes" id="UP001596053"/>
    </source>
</evidence>
<dbReference type="HAMAP" id="MF_00420">
    <property type="entry name" value="PurL_2"/>
    <property type="match status" value="1"/>
</dbReference>
<comment type="caution">
    <text evidence="8">Lacks conserved residue(s) required for the propagation of feature annotation.</text>
</comment>
<organism evidence="12 13">
    <name type="scientific">Bosea eneae</name>
    <dbReference type="NCBI Taxonomy" id="151454"/>
    <lineage>
        <taxon>Bacteria</taxon>
        <taxon>Pseudomonadati</taxon>
        <taxon>Pseudomonadota</taxon>
        <taxon>Alphaproteobacteria</taxon>
        <taxon>Hyphomicrobiales</taxon>
        <taxon>Boseaceae</taxon>
        <taxon>Bosea</taxon>
    </lineage>
</organism>